<reference evidence="2" key="1">
    <citation type="submission" date="2018-05" db="EMBL/GenBank/DDBJ databases">
        <authorList>
            <person name="Lanie J.A."/>
            <person name="Ng W.-L."/>
            <person name="Kazmierczak K.M."/>
            <person name="Andrzejewski T.M."/>
            <person name="Davidsen T.M."/>
            <person name="Wayne K.J."/>
            <person name="Tettelin H."/>
            <person name="Glass J.I."/>
            <person name="Rusch D."/>
            <person name="Podicherti R."/>
            <person name="Tsui H.-C.T."/>
            <person name="Winkler M.E."/>
        </authorList>
    </citation>
    <scope>NUCLEOTIDE SEQUENCE</scope>
</reference>
<sequence>GPQIPLPTSSPRTISSMPLARPSRPAARIASVTASPPNGAPTKYWNSPSPPWP</sequence>
<gene>
    <name evidence="2" type="ORF">METZ01_LOCUS508090</name>
</gene>
<protein>
    <submittedName>
        <fullName evidence="2">Uncharacterized protein</fullName>
    </submittedName>
</protein>
<name>A0A383EEF6_9ZZZZ</name>
<feature type="compositionally biased region" description="Low complexity" evidence="1">
    <location>
        <begin position="15"/>
        <end position="31"/>
    </location>
</feature>
<dbReference type="EMBL" id="UINC01225251">
    <property type="protein sequence ID" value="SVE55236.1"/>
    <property type="molecule type" value="Genomic_DNA"/>
</dbReference>
<feature type="region of interest" description="Disordered" evidence="1">
    <location>
        <begin position="1"/>
        <end position="53"/>
    </location>
</feature>
<accession>A0A383EEF6</accession>
<dbReference type="AlphaFoldDB" id="A0A383EEF6"/>
<evidence type="ECO:0000313" key="2">
    <source>
        <dbReference type="EMBL" id="SVE55236.1"/>
    </source>
</evidence>
<evidence type="ECO:0000256" key="1">
    <source>
        <dbReference type="SAM" id="MobiDB-lite"/>
    </source>
</evidence>
<feature type="non-terminal residue" evidence="2">
    <location>
        <position position="53"/>
    </location>
</feature>
<organism evidence="2">
    <name type="scientific">marine metagenome</name>
    <dbReference type="NCBI Taxonomy" id="408172"/>
    <lineage>
        <taxon>unclassified sequences</taxon>
        <taxon>metagenomes</taxon>
        <taxon>ecological metagenomes</taxon>
    </lineage>
</organism>
<feature type="non-terminal residue" evidence="2">
    <location>
        <position position="1"/>
    </location>
</feature>
<feature type="compositionally biased region" description="Polar residues" evidence="1">
    <location>
        <begin position="1"/>
        <end position="14"/>
    </location>
</feature>
<proteinExistence type="predicted"/>